<feature type="region of interest" description="Disordered" evidence="1">
    <location>
        <begin position="284"/>
        <end position="329"/>
    </location>
</feature>
<keyword evidence="3" id="KW-1185">Reference proteome</keyword>
<reference evidence="2" key="1">
    <citation type="submission" date="2021-10" db="EMBL/GenBank/DDBJ databases">
        <title>Melipona bicolor Genome sequencing and assembly.</title>
        <authorList>
            <person name="Araujo N.S."/>
            <person name="Arias M.C."/>
        </authorList>
    </citation>
    <scope>NUCLEOTIDE SEQUENCE</scope>
    <source>
        <strain evidence="2">USP_2M_L1-L4_2017</strain>
        <tissue evidence="2">Whole body</tissue>
    </source>
</reference>
<gene>
    <name evidence="2" type="ORF">K0M31_011295</name>
</gene>
<evidence type="ECO:0000313" key="3">
    <source>
        <dbReference type="Proteomes" id="UP001177670"/>
    </source>
</evidence>
<sequence length="329" mass="36196">MGHPASASVSGGRLGEKREQFLLDFDAVLVESKSMQGSRSCWNQEVSSAPGRLHGVLSEDARSWKVEDTYALTVAGKFVLLDYVAGMSVRGMSYRRGYRPKIAFENFAIQLSFPLCEPFVPSRSRGHKVFPDVSRRRVCPTSATRRVPTRVVFAVLDHDPRSRPFSLFSGKQTDPGLAVSESSGSNLFQLSYGLANTALFASSGPRSHATPIKARDYAPEKPASSCNAIQLRAFRLERAKCASVLQRGSIESQKQRPALSHEPNSKLVRSSCYFISSSRRAADEASARRNFRREAHARRKRGCGQSMRAGRLTGSSEHRKGAPAGNFPL</sequence>
<dbReference type="AlphaFoldDB" id="A0AA40KUR6"/>
<dbReference type="Proteomes" id="UP001177670">
    <property type="component" value="Unassembled WGS sequence"/>
</dbReference>
<evidence type="ECO:0000313" key="2">
    <source>
        <dbReference type="EMBL" id="KAK1133490.1"/>
    </source>
</evidence>
<comment type="caution">
    <text evidence="2">The sequence shown here is derived from an EMBL/GenBank/DDBJ whole genome shotgun (WGS) entry which is preliminary data.</text>
</comment>
<organism evidence="2 3">
    <name type="scientific">Melipona bicolor</name>
    <dbReference type="NCBI Taxonomy" id="60889"/>
    <lineage>
        <taxon>Eukaryota</taxon>
        <taxon>Metazoa</taxon>
        <taxon>Ecdysozoa</taxon>
        <taxon>Arthropoda</taxon>
        <taxon>Hexapoda</taxon>
        <taxon>Insecta</taxon>
        <taxon>Pterygota</taxon>
        <taxon>Neoptera</taxon>
        <taxon>Endopterygota</taxon>
        <taxon>Hymenoptera</taxon>
        <taxon>Apocrita</taxon>
        <taxon>Aculeata</taxon>
        <taxon>Apoidea</taxon>
        <taxon>Anthophila</taxon>
        <taxon>Apidae</taxon>
        <taxon>Melipona</taxon>
    </lineage>
</organism>
<evidence type="ECO:0000256" key="1">
    <source>
        <dbReference type="SAM" id="MobiDB-lite"/>
    </source>
</evidence>
<name>A0AA40KUR6_9HYME</name>
<dbReference type="EMBL" id="JAHYIQ010000003">
    <property type="protein sequence ID" value="KAK1133490.1"/>
    <property type="molecule type" value="Genomic_DNA"/>
</dbReference>
<protein>
    <submittedName>
        <fullName evidence="2">Uncharacterized protein</fullName>
    </submittedName>
</protein>
<proteinExistence type="predicted"/>
<accession>A0AA40KUR6</accession>
<feature type="compositionally biased region" description="Basic residues" evidence="1">
    <location>
        <begin position="289"/>
        <end position="302"/>
    </location>
</feature>